<keyword evidence="2" id="KW-0325">Glycoprotein</keyword>
<geneLocation type="plasmid" evidence="5 6">
    <name>unnamed1</name>
</geneLocation>
<keyword evidence="1" id="KW-0479">Metal-binding</keyword>
<dbReference type="InterPro" id="IPR012334">
    <property type="entry name" value="Pectin_lyas_fold"/>
</dbReference>
<keyword evidence="4" id="KW-0732">Signal</keyword>
<evidence type="ECO:0000313" key="6">
    <source>
        <dbReference type="Proteomes" id="UP000188174"/>
    </source>
</evidence>
<evidence type="ECO:0000256" key="2">
    <source>
        <dbReference type="ARBA" id="ARBA00023180"/>
    </source>
</evidence>
<dbReference type="PANTHER" id="PTHR42970">
    <property type="entry name" value="PECTATE LYASE C-RELATED"/>
    <property type="match status" value="1"/>
</dbReference>
<name>A0ABM6IBA3_9HYPH</name>
<accession>A0ABM6IBA3</accession>
<dbReference type="PANTHER" id="PTHR42970:SF1">
    <property type="entry name" value="PECTATE LYASE C-RELATED"/>
    <property type="match status" value="1"/>
</dbReference>
<proteinExistence type="predicted"/>
<evidence type="ECO:0008006" key="7">
    <source>
        <dbReference type="Google" id="ProtNLM"/>
    </source>
</evidence>
<evidence type="ECO:0000256" key="4">
    <source>
        <dbReference type="SAM" id="SignalP"/>
    </source>
</evidence>
<organism evidence="5 6">
    <name type="scientific">Roseibium algicola</name>
    <dbReference type="NCBI Taxonomy" id="2857014"/>
    <lineage>
        <taxon>Bacteria</taxon>
        <taxon>Pseudomonadati</taxon>
        <taxon>Pseudomonadota</taxon>
        <taxon>Alphaproteobacteria</taxon>
        <taxon>Hyphomicrobiales</taxon>
        <taxon>Stappiaceae</taxon>
        <taxon>Roseibium</taxon>
    </lineage>
</organism>
<evidence type="ECO:0000256" key="1">
    <source>
        <dbReference type="ARBA" id="ARBA00022723"/>
    </source>
</evidence>
<feature type="region of interest" description="Disordered" evidence="3">
    <location>
        <begin position="416"/>
        <end position="440"/>
    </location>
</feature>
<dbReference type="EMBL" id="CP019631">
    <property type="protein sequence ID" value="AQQ07796.1"/>
    <property type="molecule type" value="Genomic_DNA"/>
</dbReference>
<evidence type="ECO:0000256" key="3">
    <source>
        <dbReference type="SAM" id="MobiDB-lite"/>
    </source>
</evidence>
<dbReference type="SUPFAM" id="SSF51126">
    <property type="entry name" value="Pectin lyase-like"/>
    <property type="match status" value="1"/>
</dbReference>
<dbReference type="InterPro" id="IPR011050">
    <property type="entry name" value="Pectin_lyase_fold/virulence"/>
</dbReference>
<feature type="signal peptide" evidence="4">
    <location>
        <begin position="1"/>
        <end position="24"/>
    </location>
</feature>
<reference evidence="5 6" key="1">
    <citation type="submission" date="2017-02" db="EMBL/GenBank/DDBJ databases">
        <authorList>
            <person name="Jeong S."/>
        </authorList>
    </citation>
    <scope>NUCLEOTIDE SEQUENCE [LARGE SCALE GENOMIC DNA]</scope>
    <source>
        <strain evidence="5 6">RMAR6-6</strain>
        <plasmid evidence="5 6">unnamed1</plasmid>
    </source>
</reference>
<keyword evidence="5" id="KW-0614">Plasmid</keyword>
<gene>
    <name evidence="5" type="ORF">B0E33_28690</name>
</gene>
<evidence type="ECO:0000313" key="5">
    <source>
        <dbReference type="EMBL" id="AQQ07796.1"/>
    </source>
</evidence>
<dbReference type="Proteomes" id="UP000188174">
    <property type="component" value="Plasmid unnamed1"/>
</dbReference>
<keyword evidence="6" id="KW-1185">Reference proteome</keyword>
<dbReference type="InterPro" id="IPR052063">
    <property type="entry name" value="Polysaccharide_Lyase_1"/>
</dbReference>
<dbReference type="RefSeq" id="WP_077293911.1">
    <property type="nucleotide sequence ID" value="NZ_CP019631.1"/>
</dbReference>
<feature type="chain" id="PRO_5047437882" description="Pectate lyase" evidence="4">
    <location>
        <begin position="25"/>
        <end position="468"/>
    </location>
</feature>
<sequence length="468" mass="50611">MMARNRTQAAVLIVLGLLMSQTLAAEAAPRAFPGAVGFGASATGWTGGEVIPVTTLADAGAGSLRACVEKGEMPRICVFQVSGTITLDTPLFFRSNLYVAGQTAPGQGIQIRLGKSRATPVIIKNASDVVVRFLKVRPGPSEQPSSSVDAVTLENATRVYLDHLSLMFSTDENLGIHVSRERSSDITVANSISAWALDHANHPKGRHSKGALICSGDGRDFDCGRVSLWRNLFAHNRDRNPDIYGHDDGPVEVVNSVFYNPISQFGEFRNYYGNAFIVYAGNVALTGPSTVDRRPAAVEAIMASDQYRLEVQVDDILAIDRGRCDQDRPFRQVDADPGAEIIEGVTGTLSVPRVKASEVLDLVLEGVGDRLPSGRHRDSLDQQLVETVRDCKGKVIDSPSEVGGWPDLQPEERVVDSDGDGFPDTWEQSTTGLDAGQPDDPWQIVAGTDQSYIHLWLAELAGDRELDD</sequence>
<dbReference type="Gene3D" id="2.160.20.10">
    <property type="entry name" value="Single-stranded right-handed beta-helix, Pectin lyase-like"/>
    <property type="match status" value="1"/>
</dbReference>
<protein>
    <recommendedName>
        <fullName evidence="7">Pectate lyase</fullName>
    </recommendedName>
</protein>